<dbReference type="Proteomes" id="UP001281410">
    <property type="component" value="Unassembled WGS sequence"/>
</dbReference>
<name>A0AAE0EDR8_9ROSI</name>
<dbReference type="PANTHER" id="PTHR47074:SF48">
    <property type="entry name" value="POLYNUCLEOTIDYL TRANSFERASE, RIBONUCLEASE H-LIKE SUPERFAMILY PROTEIN"/>
    <property type="match status" value="1"/>
</dbReference>
<dbReference type="Pfam" id="PF13456">
    <property type="entry name" value="RVT_3"/>
    <property type="match status" value="1"/>
</dbReference>
<gene>
    <name evidence="3" type="ORF">Dsin_009740</name>
</gene>
<feature type="domain" description="RNase H type-1" evidence="2">
    <location>
        <begin position="35"/>
        <end position="157"/>
    </location>
</feature>
<accession>A0AAE0EDR8</accession>
<evidence type="ECO:0000313" key="3">
    <source>
        <dbReference type="EMBL" id="KAK3222715.1"/>
    </source>
</evidence>
<dbReference type="GO" id="GO:0004523">
    <property type="term" value="F:RNA-DNA hybrid ribonuclease activity"/>
    <property type="evidence" value="ECO:0007669"/>
    <property type="project" value="InterPro"/>
</dbReference>
<protein>
    <recommendedName>
        <fullName evidence="2">RNase H type-1 domain-containing protein</fullName>
    </recommendedName>
</protein>
<dbReference type="InterPro" id="IPR036397">
    <property type="entry name" value="RNaseH_sf"/>
</dbReference>
<dbReference type="EMBL" id="JANJYJ010000003">
    <property type="protein sequence ID" value="KAK3222715.1"/>
    <property type="molecule type" value="Genomic_DNA"/>
</dbReference>
<sequence>MRLFPGQMISCWSIVVPILRWLVHVPPHTGVYKLNSDPAVNLKYGKVGLGVIIRNFKGQVMACKASLVLVGFSPLISEALAILSGRRFTLEVGLFPCVIEFDSQVTVNLMHSGSDRFADVGLVLNDIRLLLSSVSDELMEFVPKKANMAAHGLAKFALSLFSDRILLEGFPLFLAFVVLGDCLL</sequence>
<dbReference type="InterPro" id="IPR002156">
    <property type="entry name" value="RNaseH_domain"/>
</dbReference>
<dbReference type="PANTHER" id="PTHR47074">
    <property type="entry name" value="BNAC02G40300D PROTEIN"/>
    <property type="match status" value="1"/>
</dbReference>
<organism evidence="3 4">
    <name type="scientific">Dipteronia sinensis</name>
    <dbReference type="NCBI Taxonomy" id="43782"/>
    <lineage>
        <taxon>Eukaryota</taxon>
        <taxon>Viridiplantae</taxon>
        <taxon>Streptophyta</taxon>
        <taxon>Embryophyta</taxon>
        <taxon>Tracheophyta</taxon>
        <taxon>Spermatophyta</taxon>
        <taxon>Magnoliopsida</taxon>
        <taxon>eudicotyledons</taxon>
        <taxon>Gunneridae</taxon>
        <taxon>Pentapetalae</taxon>
        <taxon>rosids</taxon>
        <taxon>malvids</taxon>
        <taxon>Sapindales</taxon>
        <taxon>Sapindaceae</taxon>
        <taxon>Hippocastanoideae</taxon>
        <taxon>Acereae</taxon>
        <taxon>Dipteronia</taxon>
    </lineage>
</organism>
<dbReference type="AlphaFoldDB" id="A0AAE0EDR8"/>
<keyword evidence="1" id="KW-0732">Signal</keyword>
<feature type="chain" id="PRO_5042081478" description="RNase H type-1 domain-containing protein" evidence="1">
    <location>
        <begin position="21"/>
        <end position="184"/>
    </location>
</feature>
<evidence type="ECO:0000313" key="4">
    <source>
        <dbReference type="Proteomes" id="UP001281410"/>
    </source>
</evidence>
<dbReference type="SUPFAM" id="SSF53098">
    <property type="entry name" value="Ribonuclease H-like"/>
    <property type="match status" value="1"/>
</dbReference>
<keyword evidence="4" id="KW-1185">Reference proteome</keyword>
<proteinExistence type="predicted"/>
<feature type="signal peptide" evidence="1">
    <location>
        <begin position="1"/>
        <end position="20"/>
    </location>
</feature>
<dbReference type="Gene3D" id="3.30.420.10">
    <property type="entry name" value="Ribonuclease H-like superfamily/Ribonuclease H"/>
    <property type="match status" value="1"/>
</dbReference>
<dbReference type="InterPro" id="IPR012337">
    <property type="entry name" value="RNaseH-like_sf"/>
</dbReference>
<dbReference type="InterPro" id="IPR052929">
    <property type="entry name" value="RNase_H-like_EbsB-rel"/>
</dbReference>
<dbReference type="InterPro" id="IPR044730">
    <property type="entry name" value="RNase_H-like_dom_plant"/>
</dbReference>
<dbReference type="CDD" id="cd06222">
    <property type="entry name" value="RNase_H_like"/>
    <property type="match status" value="1"/>
</dbReference>
<comment type="caution">
    <text evidence="3">The sequence shown here is derived from an EMBL/GenBank/DDBJ whole genome shotgun (WGS) entry which is preliminary data.</text>
</comment>
<evidence type="ECO:0000259" key="2">
    <source>
        <dbReference type="Pfam" id="PF13456"/>
    </source>
</evidence>
<dbReference type="GO" id="GO:0003676">
    <property type="term" value="F:nucleic acid binding"/>
    <property type="evidence" value="ECO:0007669"/>
    <property type="project" value="InterPro"/>
</dbReference>
<reference evidence="3" key="1">
    <citation type="journal article" date="2023" name="Plant J.">
        <title>Genome sequences and population genomics provide insights into the demographic history, inbreeding, and mutation load of two 'living fossil' tree species of Dipteronia.</title>
        <authorList>
            <person name="Feng Y."/>
            <person name="Comes H.P."/>
            <person name="Chen J."/>
            <person name="Zhu S."/>
            <person name="Lu R."/>
            <person name="Zhang X."/>
            <person name="Li P."/>
            <person name="Qiu J."/>
            <person name="Olsen K.M."/>
            <person name="Qiu Y."/>
        </authorList>
    </citation>
    <scope>NUCLEOTIDE SEQUENCE</scope>
    <source>
        <strain evidence="3">NBL</strain>
    </source>
</reference>
<evidence type="ECO:0000256" key="1">
    <source>
        <dbReference type="SAM" id="SignalP"/>
    </source>
</evidence>